<dbReference type="NCBIfam" id="NF041471">
    <property type="entry name" value="phage_reg_YmfL"/>
    <property type="match status" value="1"/>
</dbReference>
<evidence type="ECO:0000313" key="2">
    <source>
        <dbReference type="Proteomes" id="UP000810130"/>
    </source>
</evidence>
<proteinExistence type="predicted"/>
<organism evidence="1 2">
    <name type="scientific">Dickeya oryzae</name>
    <dbReference type="NCBI Taxonomy" id="1240404"/>
    <lineage>
        <taxon>Bacteria</taxon>
        <taxon>Pseudomonadati</taxon>
        <taxon>Pseudomonadota</taxon>
        <taxon>Gammaproteobacteria</taxon>
        <taxon>Enterobacterales</taxon>
        <taxon>Pectobacteriaceae</taxon>
        <taxon>Dickeya</taxon>
    </lineage>
</organism>
<keyword evidence="2" id="KW-1185">Reference proteome</keyword>
<gene>
    <name evidence="1" type="ORF">J8657_00915</name>
</gene>
<comment type="caution">
    <text evidence="1">The sequence shown here is derived from an EMBL/GenBank/DDBJ whole genome shotgun (WGS) entry which is preliminary data.</text>
</comment>
<dbReference type="Pfam" id="PF06892">
    <property type="entry name" value="Phage_CP76"/>
    <property type="match status" value="1"/>
</dbReference>
<dbReference type="GO" id="GO:0003677">
    <property type="term" value="F:DNA binding"/>
    <property type="evidence" value="ECO:0007669"/>
    <property type="project" value="UniProtKB-KW"/>
</dbReference>
<dbReference type="InterPro" id="IPR048188">
    <property type="entry name" value="YmfL-like"/>
</dbReference>
<dbReference type="Proteomes" id="UP000810130">
    <property type="component" value="Unassembled WGS sequence"/>
</dbReference>
<keyword evidence="1" id="KW-0238">DNA-binding</keyword>
<sequence>MTVSQNPEWQAEKQPEWVIAVARKIITGLPGGYAEAAQWLGVTENALFNRLRPDSNQIFPIGWLMVLQQAGGTTLFADAVSQQSNSVNVRLPSIEEIENGDVNLRLMQAVEYIGKHSELIRRATEDGVIDAEERRAIDENSYQVISKFQESIMLLYSVFCPSSEQPSNTQIIPHKRE</sequence>
<protein>
    <submittedName>
        <fullName evidence="1">DNA-binding protein</fullName>
    </submittedName>
</protein>
<dbReference type="EMBL" id="JAGJWX010000002">
    <property type="protein sequence ID" value="MBP2856157.1"/>
    <property type="molecule type" value="Genomic_DNA"/>
</dbReference>
<evidence type="ECO:0000313" key="1">
    <source>
        <dbReference type="EMBL" id="MBP2856157.1"/>
    </source>
</evidence>
<reference evidence="1 2" key="1">
    <citation type="submission" date="2021-04" db="EMBL/GenBank/DDBJ databases">
        <title>Genomic and host-range diversity within the Dickeya zeae complex, identification of D. zeae and D. oryzae members, proposal of two novel subspecies D. zeae subsp. zeae subsp. nov. and D. zeae subsp. dombae subsp. nov.</title>
        <authorList>
            <person name="Van Gijsegem F."/>
            <person name="Hugouvieux-Cotte-Pattat N."/>
        </authorList>
    </citation>
    <scope>NUCLEOTIDE SEQUENCE [LARGE SCALE GENOMIC DNA]</scope>
    <source>
        <strain evidence="1 2">FVG03</strain>
    </source>
</reference>
<name>A0ABS5B7P8_9GAMM</name>
<accession>A0ABS5B7P8</accession>
<dbReference type="InterPro" id="IPR009679">
    <property type="entry name" value="Phage_186_CII-like"/>
</dbReference>